<feature type="domain" description="PAC" evidence="3">
    <location>
        <begin position="210"/>
        <end position="262"/>
    </location>
</feature>
<evidence type="ECO:0000259" key="3">
    <source>
        <dbReference type="PROSITE" id="PS50113"/>
    </source>
</evidence>
<dbReference type="Pfam" id="PF00990">
    <property type="entry name" value="GGDEF"/>
    <property type="match status" value="1"/>
</dbReference>
<feature type="domain" description="PAS" evidence="2">
    <location>
        <begin position="10"/>
        <end position="81"/>
    </location>
</feature>
<evidence type="ECO:0000313" key="5">
    <source>
        <dbReference type="EMBL" id="KFZ28039.1"/>
    </source>
</evidence>
<dbReference type="FunFam" id="3.30.70.270:FF:000001">
    <property type="entry name" value="Diguanylate cyclase domain protein"/>
    <property type="match status" value="1"/>
</dbReference>
<dbReference type="PROSITE" id="PS50113">
    <property type="entry name" value="PAC"/>
    <property type="match status" value="2"/>
</dbReference>
<gene>
    <name evidence="5" type="ORF">IDAT_10615</name>
</gene>
<organism evidence="5 6">
    <name type="scientific">Pseudidiomarina atlantica</name>
    <dbReference type="NCBI Taxonomy" id="1517416"/>
    <lineage>
        <taxon>Bacteria</taxon>
        <taxon>Pseudomonadati</taxon>
        <taxon>Pseudomonadota</taxon>
        <taxon>Gammaproteobacteria</taxon>
        <taxon>Alteromonadales</taxon>
        <taxon>Idiomarinaceae</taxon>
        <taxon>Pseudidiomarina</taxon>
    </lineage>
</organism>
<dbReference type="AlphaFoldDB" id="A0A094IQA1"/>
<dbReference type="GO" id="GO:0003824">
    <property type="term" value="F:catalytic activity"/>
    <property type="evidence" value="ECO:0007669"/>
    <property type="project" value="UniProtKB-ARBA"/>
</dbReference>
<dbReference type="SUPFAM" id="SSF55073">
    <property type="entry name" value="Nucleotide cyclase"/>
    <property type="match status" value="1"/>
</dbReference>
<dbReference type="Proteomes" id="UP000053718">
    <property type="component" value="Unassembled WGS sequence"/>
</dbReference>
<dbReference type="InterPro" id="IPR001610">
    <property type="entry name" value="PAC"/>
</dbReference>
<feature type="domain" description="PAS" evidence="2">
    <location>
        <begin position="130"/>
        <end position="171"/>
    </location>
</feature>
<dbReference type="InterPro" id="IPR029787">
    <property type="entry name" value="Nucleotide_cyclase"/>
</dbReference>
<name>A0A094IQA1_9GAMM</name>
<dbReference type="PROSITE" id="PS50112">
    <property type="entry name" value="PAS"/>
    <property type="match status" value="2"/>
</dbReference>
<feature type="domain" description="PAC" evidence="3">
    <location>
        <begin position="82"/>
        <end position="136"/>
    </location>
</feature>
<dbReference type="PROSITE" id="PS50887">
    <property type="entry name" value="GGDEF"/>
    <property type="match status" value="1"/>
</dbReference>
<dbReference type="SMART" id="SM00091">
    <property type="entry name" value="PAS"/>
    <property type="match status" value="2"/>
</dbReference>
<evidence type="ECO:0000313" key="6">
    <source>
        <dbReference type="Proteomes" id="UP000053718"/>
    </source>
</evidence>
<reference evidence="5 6" key="1">
    <citation type="submission" date="2014-06" db="EMBL/GenBank/DDBJ databases">
        <title>Draft genome sequence of Idiomarina sp. MCCC 1A10513.</title>
        <authorList>
            <person name="Du J."/>
            <person name="Lai Q."/>
            <person name="Shao Z."/>
        </authorList>
    </citation>
    <scope>NUCLEOTIDE SEQUENCE [LARGE SCALE GENOMIC DNA]</scope>
    <source>
        <strain evidence="5 6">MCCC 1A10513</strain>
    </source>
</reference>
<evidence type="ECO:0008006" key="7">
    <source>
        <dbReference type="Google" id="ProtNLM"/>
    </source>
</evidence>
<dbReference type="NCBIfam" id="TIGR00229">
    <property type="entry name" value="sensory_box"/>
    <property type="match status" value="2"/>
</dbReference>
<evidence type="ECO:0000256" key="1">
    <source>
        <dbReference type="ARBA" id="ARBA00001946"/>
    </source>
</evidence>
<dbReference type="RefSeq" id="WP_034733420.1">
    <property type="nucleotide sequence ID" value="NZ_JPIN01000012.1"/>
</dbReference>
<dbReference type="eggNOG" id="COG3706">
    <property type="taxonomic scope" value="Bacteria"/>
</dbReference>
<dbReference type="SUPFAM" id="SSF55785">
    <property type="entry name" value="PYP-like sensor domain (PAS domain)"/>
    <property type="match status" value="2"/>
</dbReference>
<dbReference type="InterPro" id="IPR035965">
    <property type="entry name" value="PAS-like_dom_sf"/>
</dbReference>
<dbReference type="PANTHER" id="PTHR46663">
    <property type="entry name" value="DIGUANYLATE CYCLASE DGCT-RELATED"/>
    <property type="match status" value="1"/>
</dbReference>
<sequence>MDNPINQGLFELAVEQTFDSVLITTAELDLPGPQIVYANNAFCERTGYSRAELMGQTPRILQGPLTDRKVLKRLRQNLEQGVRFEGATINYRKDGTPYIVHWSISPMRNEADEITHFVSVQRDITHESQLETFNQRLLDSLGEGVFGIDTQGNCTFVNPAALKALGYENEDELIGQNSHTLIHHSHPDGSDYPLKDCPIFQIMRDGTVVEPWRDHFWTKQGKLIPVEVAATPLMPGVDDLFGGVFIFRDISEQIQLEEELKAAASHDQLTGAYNRRFGDQILHKELARFNRLQQPISLVLADIDHFKQINDANGHLVGDDVLQEFVQAIEARLRETDYLVRWGGEEFLIILPNTTRDGAAELAENLRHEVSQRTFSDADIKLTASFGISQINSNDTIESWLQRADKALYQAKNEGRNQVKKGE</sequence>
<dbReference type="STRING" id="1517416.IDAT_10615"/>
<dbReference type="GO" id="GO:0006355">
    <property type="term" value="P:regulation of DNA-templated transcription"/>
    <property type="evidence" value="ECO:0007669"/>
    <property type="project" value="InterPro"/>
</dbReference>
<proteinExistence type="predicted"/>
<comment type="cofactor">
    <cofactor evidence="1">
        <name>Mg(2+)</name>
        <dbReference type="ChEBI" id="CHEBI:18420"/>
    </cofactor>
</comment>
<evidence type="ECO:0000259" key="4">
    <source>
        <dbReference type="PROSITE" id="PS50887"/>
    </source>
</evidence>
<dbReference type="Gene3D" id="3.30.450.20">
    <property type="entry name" value="PAS domain"/>
    <property type="match status" value="2"/>
</dbReference>
<dbReference type="EMBL" id="JPIN01000012">
    <property type="protein sequence ID" value="KFZ28039.1"/>
    <property type="molecule type" value="Genomic_DNA"/>
</dbReference>
<dbReference type="SMART" id="SM00086">
    <property type="entry name" value="PAC"/>
    <property type="match status" value="2"/>
</dbReference>
<dbReference type="InterPro" id="IPR000700">
    <property type="entry name" value="PAS-assoc_C"/>
</dbReference>
<dbReference type="OrthoDB" id="5800589at2"/>
<dbReference type="InterPro" id="IPR043128">
    <property type="entry name" value="Rev_trsase/Diguanyl_cyclase"/>
</dbReference>
<dbReference type="InterPro" id="IPR052163">
    <property type="entry name" value="DGC-Regulatory_Protein"/>
</dbReference>
<feature type="domain" description="GGDEF" evidence="4">
    <location>
        <begin position="294"/>
        <end position="423"/>
    </location>
</feature>
<dbReference type="InterPro" id="IPR000160">
    <property type="entry name" value="GGDEF_dom"/>
</dbReference>
<accession>A0A094IQA1</accession>
<dbReference type="Pfam" id="PF00989">
    <property type="entry name" value="PAS"/>
    <property type="match status" value="1"/>
</dbReference>
<dbReference type="Gene3D" id="3.30.70.270">
    <property type="match status" value="1"/>
</dbReference>
<dbReference type="NCBIfam" id="TIGR00254">
    <property type="entry name" value="GGDEF"/>
    <property type="match status" value="1"/>
</dbReference>
<dbReference type="PANTHER" id="PTHR46663:SF4">
    <property type="entry name" value="DIGUANYLATE CYCLASE DGCT-RELATED"/>
    <property type="match status" value="1"/>
</dbReference>
<protein>
    <recommendedName>
        <fullName evidence="7">Diguanylate cyclase</fullName>
    </recommendedName>
</protein>
<dbReference type="Pfam" id="PF13426">
    <property type="entry name" value="PAS_9"/>
    <property type="match status" value="1"/>
</dbReference>
<dbReference type="InterPro" id="IPR013767">
    <property type="entry name" value="PAS_fold"/>
</dbReference>
<dbReference type="SMART" id="SM00267">
    <property type="entry name" value="GGDEF"/>
    <property type="match status" value="1"/>
</dbReference>
<keyword evidence="6" id="KW-1185">Reference proteome</keyword>
<comment type="caution">
    <text evidence="5">The sequence shown here is derived from an EMBL/GenBank/DDBJ whole genome shotgun (WGS) entry which is preliminary data.</text>
</comment>
<evidence type="ECO:0000259" key="2">
    <source>
        <dbReference type="PROSITE" id="PS50112"/>
    </source>
</evidence>
<dbReference type="CDD" id="cd01949">
    <property type="entry name" value="GGDEF"/>
    <property type="match status" value="1"/>
</dbReference>
<dbReference type="CDD" id="cd00130">
    <property type="entry name" value="PAS"/>
    <property type="match status" value="2"/>
</dbReference>
<dbReference type="InterPro" id="IPR000014">
    <property type="entry name" value="PAS"/>
</dbReference>